<accession>A0A5J9UPY1</accession>
<dbReference type="PROSITE" id="PS50234">
    <property type="entry name" value="VWFA"/>
    <property type="match status" value="1"/>
</dbReference>
<dbReference type="Gene3D" id="3.40.50.410">
    <property type="entry name" value="von Willebrand factor, type A domain"/>
    <property type="match status" value="1"/>
</dbReference>
<gene>
    <name evidence="3" type="ORF">EJB05_27924</name>
</gene>
<dbReference type="SUPFAM" id="SSF53300">
    <property type="entry name" value="vWA-like"/>
    <property type="match status" value="1"/>
</dbReference>
<dbReference type="InterPro" id="IPR002035">
    <property type="entry name" value="VWF_A"/>
</dbReference>
<dbReference type="PANTHER" id="PTHR10579">
    <property type="entry name" value="CALCIUM-ACTIVATED CHLORIDE CHANNEL REGULATOR"/>
    <property type="match status" value="1"/>
</dbReference>
<feature type="non-terminal residue" evidence="3">
    <location>
        <position position="1"/>
    </location>
</feature>
<keyword evidence="4" id="KW-1185">Reference proteome</keyword>
<dbReference type="Pfam" id="PF13519">
    <property type="entry name" value="VWA_2"/>
    <property type="match status" value="1"/>
</dbReference>
<proteinExistence type="predicted"/>
<dbReference type="AlphaFoldDB" id="A0A5J9UPY1"/>
<feature type="domain" description="VWFA" evidence="2">
    <location>
        <begin position="53"/>
        <end position="160"/>
    </location>
</feature>
<evidence type="ECO:0000313" key="4">
    <source>
        <dbReference type="Proteomes" id="UP000324897"/>
    </source>
</evidence>
<comment type="caution">
    <text evidence="3">The sequence shown here is derived from an EMBL/GenBank/DDBJ whole genome shotgun (WGS) entry which is preliminary data.</text>
</comment>
<feature type="region of interest" description="Disordered" evidence="1">
    <location>
        <begin position="1"/>
        <end position="20"/>
    </location>
</feature>
<sequence>MPYDDDEELPPPRPVRPVRLTKHHNSDAPLAANDQKVLLELHGVSAASRAPLDLVAVIDVSASMADKDRLNNTKEALSFITRKLTDLDRLCIVQFNHAATRLRYPLRRVTEAARADFEDVISGLQAGGGTNIEAGLDIGVNVIVGRKFTTGRAAGIIDEN</sequence>
<protein>
    <recommendedName>
        <fullName evidence="2">VWFA domain-containing protein</fullName>
    </recommendedName>
</protein>
<dbReference type="Proteomes" id="UP000324897">
    <property type="component" value="Chromosome 2"/>
</dbReference>
<evidence type="ECO:0000256" key="1">
    <source>
        <dbReference type="SAM" id="MobiDB-lite"/>
    </source>
</evidence>
<dbReference type="Gramene" id="TVU25428">
    <property type="protein sequence ID" value="TVU25428"/>
    <property type="gene ID" value="EJB05_27924"/>
</dbReference>
<dbReference type="EMBL" id="RWGY01000013">
    <property type="protein sequence ID" value="TVU25428.1"/>
    <property type="molecule type" value="Genomic_DNA"/>
</dbReference>
<reference evidence="3 4" key="1">
    <citation type="journal article" date="2019" name="Sci. Rep.">
        <title>A high-quality genome of Eragrostis curvula grass provides insights into Poaceae evolution and supports new strategies to enhance forage quality.</title>
        <authorList>
            <person name="Carballo J."/>
            <person name="Santos B.A.C.M."/>
            <person name="Zappacosta D."/>
            <person name="Garbus I."/>
            <person name="Selva J.P."/>
            <person name="Gallo C.A."/>
            <person name="Diaz A."/>
            <person name="Albertini E."/>
            <person name="Caccamo M."/>
            <person name="Echenique V."/>
        </authorList>
    </citation>
    <scope>NUCLEOTIDE SEQUENCE [LARGE SCALE GENOMIC DNA]</scope>
    <source>
        <strain evidence="4">cv. Victoria</strain>
        <tissue evidence="3">Leaf</tissue>
    </source>
</reference>
<dbReference type="PANTHER" id="PTHR10579:SF129">
    <property type="entry name" value="OS01G0640200 PROTEIN"/>
    <property type="match status" value="1"/>
</dbReference>
<dbReference type="InterPro" id="IPR036465">
    <property type="entry name" value="vWFA_dom_sf"/>
</dbReference>
<organism evidence="3 4">
    <name type="scientific">Eragrostis curvula</name>
    <name type="common">weeping love grass</name>
    <dbReference type="NCBI Taxonomy" id="38414"/>
    <lineage>
        <taxon>Eukaryota</taxon>
        <taxon>Viridiplantae</taxon>
        <taxon>Streptophyta</taxon>
        <taxon>Embryophyta</taxon>
        <taxon>Tracheophyta</taxon>
        <taxon>Spermatophyta</taxon>
        <taxon>Magnoliopsida</taxon>
        <taxon>Liliopsida</taxon>
        <taxon>Poales</taxon>
        <taxon>Poaceae</taxon>
        <taxon>PACMAD clade</taxon>
        <taxon>Chloridoideae</taxon>
        <taxon>Eragrostideae</taxon>
        <taxon>Eragrostidinae</taxon>
        <taxon>Eragrostis</taxon>
    </lineage>
</organism>
<dbReference type="OrthoDB" id="687730at2759"/>
<dbReference type="InterPro" id="IPR051266">
    <property type="entry name" value="CLCR"/>
</dbReference>
<evidence type="ECO:0000259" key="2">
    <source>
        <dbReference type="PROSITE" id="PS50234"/>
    </source>
</evidence>
<name>A0A5J9UPY1_9POAL</name>
<evidence type="ECO:0000313" key="3">
    <source>
        <dbReference type="EMBL" id="TVU25428.1"/>
    </source>
</evidence>